<accession>A0AA96LBM0</accession>
<dbReference type="PANTHER" id="PTHR11626">
    <property type="entry name" value="FARNESYL-DIPHOSPHATE FARNESYLTRANSFERASE"/>
    <property type="match status" value="1"/>
</dbReference>
<dbReference type="InterPro" id="IPR044844">
    <property type="entry name" value="Trans_IPPS_euk-type"/>
</dbReference>
<sequence>MKMLADTSRTFYIPISRLKPGLKEAVASAYLCMRAIDEIEDHPEMEDSLKIQLLKGIGQAFEKEGEQEIYAALDAFLAPYRDSIPEVSLRISDWASLCPTSIAPTVFRYIQEMSLGMAHWVERKWEIRTEEDLDQYTYCVAGAVGEMLSDLWAWYDDTKSDPVKAVAFGRGLQSVNILRNRSEDGTRGVNFFPEGWGMDEMVRYTRRNLKAADEYISELKKGPALDFCRIPLALAHATVNIIASGGSKLTRAKVLDIVARVRG</sequence>
<evidence type="ECO:0000313" key="2">
    <source>
        <dbReference type="Proteomes" id="UP001305702"/>
    </source>
</evidence>
<reference evidence="1 2" key="1">
    <citation type="submission" date="2022-02" db="EMBL/GenBank/DDBJ databases">
        <title>Paenibacillus sp. MBLB1776 Whole Genome Shotgun Sequencing.</title>
        <authorList>
            <person name="Hwang C.Y."/>
            <person name="Cho E.-S."/>
            <person name="Seo M.-J."/>
        </authorList>
    </citation>
    <scope>NUCLEOTIDE SEQUENCE [LARGE SCALE GENOMIC DNA]</scope>
    <source>
        <strain evidence="1 2">MBLB1776</strain>
    </source>
</reference>
<organism evidence="1 2">
    <name type="scientific">Paenibacillus aurantius</name>
    <dbReference type="NCBI Taxonomy" id="2918900"/>
    <lineage>
        <taxon>Bacteria</taxon>
        <taxon>Bacillati</taxon>
        <taxon>Bacillota</taxon>
        <taxon>Bacilli</taxon>
        <taxon>Bacillales</taxon>
        <taxon>Paenibacillaceae</taxon>
        <taxon>Paenibacillus</taxon>
    </lineage>
</organism>
<dbReference type="Gene3D" id="1.10.600.10">
    <property type="entry name" value="Farnesyl Diphosphate Synthase"/>
    <property type="match status" value="1"/>
</dbReference>
<keyword evidence="2" id="KW-1185">Reference proteome</keyword>
<dbReference type="GO" id="GO:0045338">
    <property type="term" value="P:farnesyl diphosphate metabolic process"/>
    <property type="evidence" value="ECO:0007669"/>
    <property type="project" value="InterPro"/>
</dbReference>
<dbReference type="KEGG" id="paun:MJA45_15545"/>
<dbReference type="InterPro" id="IPR002060">
    <property type="entry name" value="Squ/phyt_synthse"/>
</dbReference>
<dbReference type="PANTHER" id="PTHR11626:SF2">
    <property type="entry name" value="SQUALENE SYNTHASE"/>
    <property type="match status" value="1"/>
</dbReference>
<dbReference type="AlphaFoldDB" id="A0AA96LBM0"/>
<gene>
    <name evidence="1" type="ORF">MJA45_15545</name>
</gene>
<proteinExistence type="predicted"/>
<protein>
    <submittedName>
        <fullName evidence="1">Phytoene/squalene synthase family protein</fullName>
    </submittedName>
</protein>
<name>A0AA96LBM0_9BACL</name>
<dbReference type="SUPFAM" id="SSF48576">
    <property type="entry name" value="Terpenoid synthases"/>
    <property type="match status" value="1"/>
</dbReference>
<evidence type="ECO:0000313" key="1">
    <source>
        <dbReference type="EMBL" id="WNQ09061.1"/>
    </source>
</evidence>
<dbReference type="InterPro" id="IPR008949">
    <property type="entry name" value="Isoprenoid_synthase_dom_sf"/>
</dbReference>
<dbReference type="RefSeq" id="WP_315602828.1">
    <property type="nucleotide sequence ID" value="NZ_CP130318.1"/>
</dbReference>
<dbReference type="GO" id="GO:0051996">
    <property type="term" value="F:squalene synthase [NAD(P)H] activity"/>
    <property type="evidence" value="ECO:0007669"/>
    <property type="project" value="InterPro"/>
</dbReference>
<dbReference type="Proteomes" id="UP001305702">
    <property type="component" value="Chromosome"/>
</dbReference>
<dbReference type="EMBL" id="CP130318">
    <property type="protein sequence ID" value="WNQ09061.1"/>
    <property type="molecule type" value="Genomic_DNA"/>
</dbReference>
<dbReference type="Pfam" id="PF00494">
    <property type="entry name" value="SQS_PSY"/>
    <property type="match status" value="1"/>
</dbReference>